<dbReference type="STRING" id="59922.P9303_18501"/>
<dbReference type="KEGG" id="pmf:P9303_18501"/>
<evidence type="ECO:0008006" key="4">
    <source>
        <dbReference type="Google" id="ProtNLM"/>
    </source>
</evidence>
<evidence type="ECO:0000256" key="1">
    <source>
        <dbReference type="SAM" id="Phobius"/>
    </source>
</evidence>
<dbReference type="InterPro" id="IPR029058">
    <property type="entry name" value="AB_hydrolase_fold"/>
</dbReference>
<reference evidence="2 3" key="1">
    <citation type="journal article" date="2007" name="PLoS Genet.">
        <title>Patterns and implications of gene gain and loss in the evolution of Prochlorococcus.</title>
        <authorList>
            <person name="Kettler G.C."/>
            <person name="Martiny A.C."/>
            <person name="Huang K."/>
            <person name="Zucker J."/>
            <person name="Coleman M.L."/>
            <person name="Rodrigue S."/>
            <person name="Chen F."/>
            <person name="Lapidus A."/>
            <person name="Ferriera S."/>
            <person name="Johnson J."/>
            <person name="Steglich C."/>
            <person name="Church G.M."/>
            <person name="Richardson P."/>
            <person name="Chisholm S.W."/>
        </authorList>
    </citation>
    <scope>NUCLEOTIDE SEQUENCE [LARGE SCALE GENOMIC DNA]</scope>
    <source>
        <strain evidence="2 3">MIT 9303</strain>
    </source>
</reference>
<dbReference type="AlphaFoldDB" id="A2CAT2"/>
<sequence>MTKTRSSLRHHRELLLTSRRTVVVLMLASAILLFLCVAVIRRDAIALVTSESLDELLKLAALLVIILVPLSGIYSVMLDFVFWEGWLDGLPNPSDLFAELSPNISGHRHYIIYLDGIHQSEEDHPPRVSRFLSQLEEGIDHESILVKGIEAYTIMPVALRSDSYSQWFWRRLFSLQEHHPNSLVRFLSAFCVQANNVIKVGISSDRRYGPVMNYELALKIARRLESLGFHPSKAVRLVLVGYSGGGEMAIGTAEILQQLCRVPVQVITVCGVFSGNGALEEINRVAMVVGGKDPVAALGQVAYPGRSPLLPLSNWNRWQRKRKLARYEISGMNHCGHSGPFSDDFSSKVVDAICRELCMTR</sequence>
<feature type="transmembrane region" description="Helical" evidence="1">
    <location>
        <begin position="21"/>
        <end position="40"/>
    </location>
</feature>
<evidence type="ECO:0000313" key="2">
    <source>
        <dbReference type="EMBL" id="ABM78592.1"/>
    </source>
</evidence>
<name>A2CAT2_PROM3</name>
<accession>A2CAT2</accession>
<keyword evidence="1" id="KW-0472">Membrane</keyword>
<dbReference type="HOGENOM" id="CLU_064954_0_0_3"/>
<dbReference type="BioCyc" id="PMAR59922:G1G80-1605-MONOMER"/>
<gene>
    <name evidence="2" type="ordered locus">P9303_18501</name>
</gene>
<organism evidence="2 3">
    <name type="scientific">Prochlorococcus marinus (strain MIT 9303)</name>
    <dbReference type="NCBI Taxonomy" id="59922"/>
    <lineage>
        <taxon>Bacteria</taxon>
        <taxon>Bacillati</taxon>
        <taxon>Cyanobacteriota</taxon>
        <taxon>Cyanophyceae</taxon>
        <taxon>Synechococcales</taxon>
        <taxon>Prochlorococcaceae</taxon>
        <taxon>Prochlorococcus</taxon>
    </lineage>
</organism>
<keyword evidence="1" id="KW-0812">Transmembrane</keyword>
<dbReference type="RefSeq" id="WP_011826477.1">
    <property type="nucleotide sequence ID" value="NC_008820.1"/>
</dbReference>
<dbReference type="Proteomes" id="UP000002274">
    <property type="component" value="Chromosome"/>
</dbReference>
<keyword evidence="1" id="KW-1133">Transmembrane helix</keyword>
<evidence type="ECO:0000313" key="3">
    <source>
        <dbReference type="Proteomes" id="UP000002274"/>
    </source>
</evidence>
<feature type="transmembrane region" description="Helical" evidence="1">
    <location>
        <begin position="60"/>
        <end position="82"/>
    </location>
</feature>
<dbReference type="EMBL" id="CP000554">
    <property type="protein sequence ID" value="ABM78592.1"/>
    <property type="molecule type" value="Genomic_DNA"/>
</dbReference>
<protein>
    <recommendedName>
        <fullName evidence="4">Alpha/beta hydrolase</fullName>
    </recommendedName>
</protein>
<dbReference type="SUPFAM" id="SSF53474">
    <property type="entry name" value="alpha/beta-Hydrolases"/>
    <property type="match status" value="1"/>
</dbReference>
<proteinExistence type="predicted"/>